<keyword evidence="1" id="KW-0732">Signal</keyword>
<gene>
    <name evidence="2" type="ORF">GAB14E_3313</name>
</gene>
<reference evidence="2 3" key="1">
    <citation type="submission" date="2014-08" db="EMBL/GenBank/DDBJ databases">
        <title>Genomic and Phenotypic Diversity of Colwellia psychrerythraea strains from Disparate Marine Basins.</title>
        <authorList>
            <person name="Techtmann S.M."/>
            <person name="Stelling S.C."/>
            <person name="Utturkar S.M."/>
            <person name="Alshibli N."/>
            <person name="Harris A."/>
            <person name="Brown S.D."/>
            <person name="Hazen T.C."/>
        </authorList>
    </citation>
    <scope>NUCLEOTIDE SEQUENCE [LARGE SCALE GENOMIC DNA]</scope>
    <source>
        <strain evidence="2 3">GAB14E</strain>
    </source>
</reference>
<protein>
    <recommendedName>
        <fullName evidence="4">Lipoprotein</fullName>
    </recommendedName>
</protein>
<accession>A0A099KL70</accession>
<feature type="chain" id="PRO_5001957094" description="Lipoprotein" evidence="1">
    <location>
        <begin position="25"/>
        <end position="100"/>
    </location>
</feature>
<dbReference type="PROSITE" id="PS51257">
    <property type="entry name" value="PROKAR_LIPOPROTEIN"/>
    <property type="match status" value="1"/>
</dbReference>
<evidence type="ECO:0000256" key="1">
    <source>
        <dbReference type="SAM" id="SignalP"/>
    </source>
</evidence>
<sequence>MNKSIFLSLFVVTFLASCSSSDNACEDVTLASEQIQECQALHKRIINSKGDVLFRTELERRYQQDCIDIRYYRDEKQAAICGNKHKIKEVNNAANAEAQQ</sequence>
<name>A0A099KL70_COLPS</name>
<dbReference type="RefSeq" id="WP_033083042.1">
    <property type="nucleotide sequence ID" value="NZ_JQEC01000042.1"/>
</dbReference>
<evidence type="ECO:0008006" key="4">
    <source>
        <dbReference type="Google" id="ProtNLM"/>
    </source>
</evidence>
<evidence type="ECO:0000313" key="2">
    <source>
        <dbReference type="EMBL" id="KGJ91161.1"/>
    </source>
</evidence>
<dbReference type="OrthoDB" id="6333637at2"/>
<evidence type="ECO:0000313" key="3">
    <source>
        <dbReference type="Proteomes" id="UP000029868"/>
    </source>
</evidence>
<feature type="signal peptide" evidence="1">
    <location>
        <begin position="1"/>
        <end position="24"/>
    </location>
</feature>
<dbReference type="Proteomes" id="UP000029868">
    <property type="component" value="Unassembled WGS sequence"/>
</dbReference>
<dbReference type="EMBL" id="JQEC01000042">
    <property type="protein sequence ID" value="KGJ91161.1"/>
    <property type="molecule type" value="Genomic_DNA"/>
</dbReference>
<organism evidence="2 3">
    <name type="scientific">Colwellia psychrerythraea</name>
    <name type="common">Vibrio psychroerythus</name>
    <dbReference type="NCBI Taxonomy" id="28229"/>
    <lineage>
        <taxon>Bacteria</taxon>
        <taxon>Pseudomonadati</taxon>
        <taxon>Pseudomonadota</taxon>
        <taxon>Gammaproteobacteria</taxon>
        <taxon>Alteromonadales</taxon>
        <taxon>Colwelliaceae</taxon>
        <taxon>Colwellia</taxon>
    </lineage>
</organism>
<dbReference type="PATRIC" id="fig|28229.3.peg.3033"/>
<comment type="caution">
    <text evidence="2">The sequence shown here is derived from an EMBL/GenBank/DDBJ whole genome shotgun (WGS) entry which is preliminary data.</text>
</comment>
<proteinExistence type="predicted"/>
<dbReference type="AlphaFoldDB" id="A0A099KL70"/>